<dbReference type="InterPro" id="IPR001343">
    <property type="entry name" value="Hemolysn_Ca-bd"/>
</dbReference>
<organism evidence="1 2">
    <name type="scientific">Magnetospirillum moscoviense</name>
    <dbReference type="NCBI Taxonomy" id="1437059"/>
    <lineage>
        <taxon>Bacteria</taxon>
        <taxon>Pseudomonadati</taxon>
        <taxon>Pseudomonadota</taxon>
        <taxon>Alphaproteobacteria</taxon>
        <taxon>Rhodospirillales</taxon>
        <taxon>Rhodospirillaceae</taxon>
        <taxon>Magnetospirillum</taxon>
    </lineage>
</organism>
<dbReference type="Pfam" id="PF00353">
    <property type="entry name" value="HemolysinCabind"/>
    <property type="match status" value="2"/>
</dbReference>
<accession>A0A178MRF7</accession>
<dbReference type="GO" id="GO:0005509">
    <property type="term" value="F:calcium ion binding"/>
    <property type="evidence" value="ECO:0007669"/>
    <property type="project" value="InterPro"/>
</dbReference>
<dbReference type="EMBL" id="LWQU01000130">
    <property type="protein sequence ID" value="OAN51523.1"/>
    <property type="molecule type" value="Genomic_DNA"/>
</dbReference>
<evidence type="ECO:0000313" key="2">
    <source>
        <dbReference type="Proteomes" id="UP000078543"/>
    </source>
</evidence>
<dbReference type="OrthoDB" id="7234457at2"/>
<proteinExistence type="predicted"/>
<dbReference type="PRINTS" id="PR00313">
    <property type="entry name" value="CABNDNGRPT"/>
</dbReference>
<dbReference type="SUPFAM" id="SSF51120">
    <property type="entry name" value="beta-Roll"/>
    <property type="match status" value="3"/>
</dbReference>
<dbReference type="Gene3D" id="2.150.10.10">
    <property type="entry name" value="Serralysin-like metalloprotease, C-terminal"/>
    <property type="match status" value="1"/>
</dbReference>
<comment type="caution">
    <text evidence="1">The sequence shown here is derived from an EMBL/GenBank/DDBJ whole genome shotgun (WGS) entry which is preliminary data.</text>
</comment>
<protein>
    <recommendedName>
        <fullName evidence="3">Peptidase M10 serralysin C-terminal domain-containing protein</fullName>
    </recommendedName>
</protein>
<dbReference type="STRING" id="1437059.A6A05_01285"/>
<evidence type="ECO:0000313" key="1">
    <source>
        <dbReference type="EMBL" id="OAN51523.1"/>
    </source>
</evidence>
<sequence>MAAITLQFDHTMYSIITRSDGSSALHCSLPGVADVPLLGANTYSFSDHWTYAAASRQWGIVATAADQSFLIPDTGSLLKTIQGKFANDSVVLGYSHDNYLIERNANGSLTVTDRVHQTLQGTVISGISALKFSDGLTYVPSQGKLVQFGTSGNDTLKVNIAAQVIDGGGGTNTVVFAKAQSAYEVKSGAAGSFTILDKVTQQTTIASNVQVLKFADGGRVGLLEGTAGNDTLQVTGLTRLVTGKGGLDEASFANYSNWYRIEKSAGGGLDVTDIHATGTRVHLDGIAALTFKDGLRYDAASAKLVQRGTGGDDSLKVAAGAQVVDGGAGVNTAIFAKVQSAYTVTSGAGGAFTVVDVATTRSVIASHIQVLKFADGTTLGTVDGTAGNDILKVTANTRLVDGHGGLDTAAFANYSSWYSIARNAGGSVDVTDIHATGTVVHLDGISKIAFSNAVYDVATGTYATPPVAAPVVPASGGVVNSGVVHHAPTVQAATGANDIVAVHLENNTSTASAARTVSFGQVFAKGDLPAGTSLVAMVDGQPVAVQIDVRTHHQDGSVQQAVLSLAAPSIGAGSAIDIMLGRGSGTAATPSALDPHGFVGHGYDTQVTLTFHNADGSSSVRTVDAGQVLSDALAAGTARTVLSGPQAGEVQVDAAINGSLHVVMNIRGNADGTFLTDVQVRNDRIFSADAKTYDYDVAISSHGQVQFAEAGLSHVAMQEWHKEVWSDARAAISAPASHVVYDVAYLEQTGAVMGYDTSVGVAANSINADLAAIAKGDHSLLGNSQVVQYQPMTGGRGDIGITSKWNANWLVSQNQAGEQVMLASADAAGSSPFHAVNADGSLITIDSHPTLWLDGRNQSTVKPANNFDSIQGATGWVLDTAHIPELGYMAALTQGSDYYVRQVQAQANYDLLSYNPGYRGGSTGIVMGEIREIAWVIRDLADAAYVTADGDPLKAYYTEKLENNIQNLIDQYVGTAKGAAQGQLQGYVFDSYHATITAPWQQDFLTLAMAHAADLGFAGAKEFMAWQNNFTAGRFLHGEDGYNPLNGAGYWINIADPAADTTRYAPTGSGDPGVALFQTWGEVYASTYGGQAVPTQMSGSPNDASGGYAAIAKAALAVQWDASHDIDDLAAYAYVTSQTPGLIKGATGYAATQTWDITPTLSDGHHLQNSEVLYGTGGTTQATSAHGLLAALSGNNVLVSGNGDSILIGGSGTDVLRGGGGDDFLFGAGGTTRIEGWAGTNIMKGGAGADTFVFQTGTAAHDTVIAFKAGFDTLEISTGGSAMTALDVMSGATANADGDAVLHLSDRHDVTLQDIEVNALAAHWFHLV</sequence>
<dbReference type="Proteomes" id="UP000078543">
    <property type="component" value="Unassembled WGS sequence"/>
</dbReference>
<dbReference type="RefSeq" id="WP_068499397.1">
    <property type="nucleotide sequence ID" value="NZ_LWQU01000130.1"/>
</dbReference>
<name>A0A178MRF7_9PROT</name>
<keyword evidence="2" id="KW-1185">Reference proteome</keyword>
<evidence type="ECO:0008006" key="3">
    <source>
        <dbReference type="Google" id="ProtNLM"/>
    </source>
</evidence>
<gene>
    <name evidence="1" type="ORF">A6A05_01285</name>
</gene>
<dbReference type="InterPro" id="IPR011049">
    <property type="entry name" value="Serralysin-like_metalloprot_C"/>
</dbReference>
<reference evidence="1 2" key="1">
    <citation type="submission" date="2016-04" db="EMBL/GenBank/DDBJ databases">
        <title>Draft genome sequence of freshwater magnetotactic bacteria Magnetospirillum marisnigri SP-1 and Magnetospirillum moscoviense BB-1.</title>
        <authorList>
            <person name="Koziaeva V."/>
            <person name="Dziuba M.V."/>
            <person name="Ivanov T.M."/>
            <person name="Kuznetsov B."/>
            <person name="Grouzdev D.S."/>
        </authorList>
    </citation>
    <scope>NUCLEOTIDE SEQUENCE [LARGE SCALE GENOMIC DNA]</scope>
    <source>
        <strain evidence="1 2">BB-1</strain>
    </source>
</reference>